<reference evidence="2 3" key="1">
    <citation type="submission" date="2022-06" db="EMBL/GenBank/DDBJ databases">
        <title>Draft genome sequence of type strain Streptomyces rubrisoli DSM 42083.</title>
        <authorList>
            <person name="Duangmal K."/>
            <person name="Klaysubun C."/>
        </authorList>
    </citation>
    <scope>NUCLEOTIDE SEQUENCE [LARGE SCALE GENOMIC DNA]</scope>
    <source>
        <strain evidence="2 3">DSM 42083</strain>
    </source>
</reference>
<keyword evidence="3" id="KW-1185">Reference proteome</keyword>
<proteinExistence type="predicted"/>
<comment type="caution">
    <text evidence="2">The sequence shown here is derived from an EMBL/GenBank/DDBJ whole genome shotgun (WGS) entry which is preliminary data.</text>
</comment>
<evidence type="ECO:0000313" key="3">
    <source>
        <dbReference type="Proteomes" id="UP001206206"/>
    </source>
</evidence>
<accession>A0ABT1PKL6</accession>
<evidence type="ECO:0008006" key="4">
    <source>
        <dbReference type="Google" id="ProtNLM"/>
    </source>
</evidence>
<organism evidence="2 3">
    <name type="scientific">Streptantibioticus rubrisoli</name>
    <dbReference type="NCBI Taxonomy" id="1387313"/>
    <lineage>
        <taxon>Bacteria</taxon>
        <taxon>Bacillati</taxon>
        <taxon>Actinomycetota</taxon>
        <taxon>Actinomycetes</taxon>
        <taxon>Kitasatosporales</taxon>
        <taxon>Streptomycetaceae</taxon>
        <taxon>Streptantibioticus</taxon>
    </lineage>
</organism>
<sequence>MADTDAVEAEPVEVDDAEAALVEHYPRLVRIAYVTLPAALGRHRRVLLAHRLAQRALPRTRRPVNGVPEDEDPAYVLVRTEVVRGALAYGKRQAGWRRWARSALVAAPLPPQVIGLRMYPRTGDLDDLDLDRALSELDAPARAAYALRAVEGMDEERATALLAAVGVSGPRKAVHDASTAAQTVPFRTLASSGFDPCVVHARPTDLMRRRQHARVGAAVAAAATVAAALLGVPGDGDHGGFGAAGPLGPQQAALNRVLDPAVVVRADADAWTRTSRLDFASWPARGDRTDDRGLLQRALDGWARPSAAVRVSATPGTAQTPPVTAPQLLFAGDVDGAGVVLLYDGLRVVRYAEPADGGGAPVLDFARVDGAAAATASAVVVARSTDGNARYLTAPWIDRVQLRNLLKPDAASRSLRRSADGVTDPVPVPAASGSCGAANSSWTAMQFTPAAGAPDQQPFLLTDLAELTPAHLTHATGPGARQGEVNDGQALGDWAHAACRLAADRGQGVRTVGNWQFAEQRLPDDAGTANWLCTRADSWSGADHVSVQFVPPGTAPGTPATVVAHGRSTAACGPMAPGVLSGVLWKSPVGHWYLVAAGSPEVASITAGGLGGSSDGHTLAVPARPTSHPELSGRLPDGSTLAALT</sequence>
<protein>
    <recommendedName>
        <fullName evidence="4">DNA-directed RNA polymerase specialized sigma24 family protein</fullName>
    </recommendedName>
</protein>
<gene>
    <name evidence="2" type="ORF">NON19_28630</name>
</gene>
<feature type="region of interest" description="Disordered" evidence="1">
    <location>
        <begin position="623"/>
        <end position="645"/>
    </location>
</feature>
<dbReference type="Proteomes" id="UP001206206">
    <property type="component" value="Unassembled WGS sequence"/>
</dbReference>
<evidence type="ECO:0000313" key="2">
    <source>
        <dbReference type="EMBL" id="MCQ4045897.1"/>
    </source>
</evidence>
<dbReference type="EMBL" id="JANFNH010000051">
    <property type="protein sequence ID" value="MCQ4045897.1"/>
    <property type="molecule type" value="Genomic_DNA"/>
</dbReference>
<name>A0ABT1PKL6_9ACTN</name>
<evidence type="ECO:0000256" key="1">
    <source>
        <dbReference type="SAM" id="MobiDB-lite"/>
    </source>
</evidence>